<feature type="chain" id="PRO_5009518853" description="Ig-like domain-containing protein" evidence="2">
    <location>
        <begin position="28"/>
        <end position="350"/>
    </location>
</feature>
<dbReference type="AlphaFoldDB" id="A0A1F5I253"/>
<keyword evidence="1" id="KW-0812">Transmembrane</keyword>
<protein>
    <recommendedName>
        <fullName evidence="5">Ig-like domain-containing protein</fullName>
    </recommendedName>
</protein>
<dbReference type="Proteomes" id="UP000179227">
    <property type="component" value="Unassembled WGS sequence"/>
</dbReference>
<proteinExistence type="predicted"/>
<evidence type="ECO:0008006" key="5">
    <source>
        <dbReference type="Google" id="ProtNLM"/>
    </source>
</evidence>
<reference evidence="3 4" key="1">
    <citation type="journal article" date="2016" name="Nat. Commun.">
        <title>Thousands of microbial genomes shed light on interconnected biogeochemical processes in an aquifer system.</title>
        <authorList>
            <person name="Anantharaman K."/>
            <person name="Brown C.T."/>
            <person name="Hug L.A."/>
            <person name="Sharon I."/>
            <person name="Castelle C.J."/>
            <person name="Probst A.J."/>
            <person name="Thomas B.C."/>
            <person name="Singh A."/>
            <person name="Wilkins M.J."/>
            <person name="Karaoz U."/>
            <person name="Brodie E.L."/>
            <person name="Williams K.H."/>
            <person name="Hubbard S.S."/>
            <person name="Banfield J.F."/>
        </authorList>
    </citation>
    <scope>NUCLEOTIDE SEQUENCE [LARGE SCALE GENOMIC DNA]</scope>
</reference>
<comment type="caution">
    <text evidence="3">The sequence shown here is derived from an EMBL/GenBank/DDBJ whole genome shotgun (WGS) entry which is preliminary data.</text>
</comment>
<accession>A0A1F5I253</accession>
<evidence type="ECO:0000313" key="4">
    <source>
        <dbReference type="Proteomes" id="UP000179227"/>
    </source>
</evidence>
<gene>
    <name evidence="3" type="ORF">A3A60_02950</name>
</gene>
<keyword evidence="1" id="KW-0472">Membrane</keyword>
<organism evidence="3 4">
    <name type="scientific">Candidatus Curtissbacteria bacterium RIFCSPLOWO2_01_FULL_42_26</name>
    <dbReference type="NCBI Taxonomy" id="1797729"/>
    <lineage>
        <taxon>Bacteria</taxon>
        <taxon>Candidatus Curtissiibacteriota</taxon>
    </lineage>
</organism>
<sequence length="350" mass="37144">MKKYLILIILFFLFLCVPVAVKSSVSAAGESCNITPAQINTDGTTYAQATLTTQNYGATSPTWYAKLVKAVQQPDGTTTYFNFERKTASRTLGDNDPNHDYFVVPYGPFNAGDEGNYTIYFNLSADVGTGSYATSCQFAVQSTTPPSGIACPTFDSMEPPETLITSSSNILLKYQKNNASTIDAYKVEIFDSNNVLVKPVALTDQGSIWTATVGTLSGPEAVYSARLTHIAANYVCKSTPISVLDSRDTTFGSGRNPCSATSCPTAFGDIDTDITKFAGKFLSIAIGVAGGIALILLVFGSIRVLTSSGNQQTLAAGRDTIIAAIAGLLFLIFSVLILRALGIIVGIQFP</sequence>
<keyword evidence="1" id="KW-1133">Transmembrane helix</keyword>
<keyword evidence="2" id="KW-0732">Signal</keyword>
<name>A0A1F5I253_9BACT</name>
<dbReference type="STRING" id="1797729.A3A60_02950"/>
<dbReference type="EMBL" id="MFBS01000010">
    <property type="protein sequence ID" value="OGE10477.1"/>
    <property type="molecule type" value="Genomic_DNA"/>
</dbReference>
<feature type="transmembrane region" description="Helical" evidence="1">
    <location>
        <begin position="281"/>
        <end position="300"/>
    </location>
</feature>
<evidence type="ECO:0000313" key="3">
    <source>
        <dbReference type="EMBL" id="OGE10477.1"/>
    </source>
</evidence>
<feature type="signal peptide" evidence="2">
    <location>
        <begin position="1"/>
        <end position="27"/>
    </location>
</feature>
<evidence type="ECO:0000256" key="1">
    <source>
        <dbReference type="SAM" id="Phobius"/>
    </source>
</evidence>
<evidence type="ECO:0000256" key="2">
    <source>
        <dbReference type="SAM" id="SignalP"/>
    </source>
</evidence>
<feature type="transmembrane region" description="Helical" evidence="1">
    <location>
        <begin position="321"/>
        <end position="347"/>
    </location>
</feature>